<dbReference type="Gene3D" id="4.10.1000.10">
    <property type="entry name" value="Zinc finger, CCCH-type"/>
    <property type="match status" value="1"/>
</dbReference>
<evidence type="ECO:0000313" key="9">
    <source>
        <dbReference type="Proteomes" id="UP000659654"/>
    </source>
</evidence>
<evidence type="ECO:0000259" key="7">
    <source>
        <dbReference type="PROSITE" id="PS50103"/>
    </source>
</evidence>
<dbReference type="EMBL" id="CAJFDI010000001">
    <property type="protein sequence ID" value="CAD5211583.1"/>
    <property type="molecule type" value="Genomic_DNA"/>
</dbReference>
<feature type="compositionally biased region" description="Basic and acidic residues" evidence="6">
    <location>
        <begin position="307"/>
        <end position="326"/>
    </location>
</feature>
<sequence>MPPKAQPKNTKEQQKKMQKKIEDMTFGLKNKKGAKMQKFIKQLENQVKPGDPRAQQKKKKEEVDDLKDLSKIFKPVQTMPKISADVDPKSVLCVFFKQGMCTKGKKCKFSHDLAVQQKTAKRNLYVDSRDIKKDEEEETNENWDEKQLNDVAEKKHGEKDRKRPNQTSIVCKYFLEAVEEAKYGWFWECPNGEKCIYRHALPEGYILKKDRKKMEEQKRLEQISLEELIEKERAQLAGKAQTKVTLETFIAWKKKKLRERKEQAAADEKRKKANFKSGQRTGLSGRELFTYDPQAGGDDDEDAEDVAIERENEDPNEKVFAIDERTFYNIGEEGAYLDDDLDEPQSSEKPKEAEKEETKPLVFDESVFNAEEDLPSDLEEDEDEDDDQPGSSGLNADPADAIKDKLKI</sequence>
<keyword evidence="3 5" id="KW-0863">Zinc-finger</keyword>
<dbReference type="InterPro" id="IPR036855">
    <property type="entry name" value="Znf_CCCH_sf"/>
</dbReference>
<feature type="domain" description="C3H1-type" evidence="7">
    <location>
        <begin position="87"/>
        <end position="114"/>
    </location>
</feature>
<dbReference type="Pfam" id="PF16543">
    <property type="entry name" value="DFRP_C"/>
    <property type="match status" value="1"/>
</dbReference>
<feature type="domain" description="C3H1-type" evidence="7">
    <location>
        <begin position="165"/>
        <end position="202"/>
    </location>
</feature>
<feature type="compositionally biased region" description="Acidic residues" evidence="6">
    <location>
        <begin position="335"/>
        <end position="345"/>
    </location>
</feature>
<dbReference type="OrthoDB" id="278280at2759"/>
<organism evidence="8 9">
    <name type="scientific">Bursaphelenchus xylophilus</name>
    <name type="common">Pinewood nematode worm</name>
    <name type="synonym">Aphelenchoides xylophilus</name>
    <dbReference type="NCBI Taxonomy" id="6326"/>
    <lineage>
        <taxon>Eukaryota</taxon>
        <taxon>Metazoa</taxon>
        <taxon>Ecdysozoa</taxon>
        <taxon>Nematoda</taxon>
        <taxon>Chromadorea</taxon>
        <taxon>Rhabditida</taxon>
        <taxon>Tylenchina</taxon>
        <taxon>Tylenchomorpha</taxon>
        <taxon>Aphelenchoidea</taxon>
        <taxon>Aphelenchoididae</taxon>
        <taxon>Bursaphelenchus</taxon>
    </lineage>
</organism>
<dbReference type="GO" id="GO:0002181">
    <property type="term" value="P:cytoplasmic translation"/>
    <property type="evidence" value="ECO:0007669"/>
    <property type="project" value="TreeGrafter"/>
</dbReference>
<dbReference type="InterPro" id="IPR032297">
    <property type="entry name" value="Torus"/>
</dbReference>
<feature type="zinc finger region" description="C3H1-type" evidence="5">
    <location>
        <begin position="87"/>
        <end position="114"/>
    </location>
</feature>
<evidence type="ECO:0000256" key="1">
    <source>
        <dbReference type="ARBA" id="ARBA00010043"/>
    </source>
</evidence>
<dbReference type="SUPFAM" id="SSF90229">
    <property type="entry name" value="CCCH zinc finger"/>
    <property type="match status" value="1"/>
</dbReference>
<dbReference type="SMART" id="SM00356">
    <property type="entry name" value="ZnF_C3H1"/>
    <property type="match status" value="2"/>
</dbReference>
<proteinExistence type="inferred from homology"/>
<feature type="region of interest" description="Disordered" evidence="6">
    <location>
        <begin position="263"/>
        <end position="408"/>
    </location>
</feature>
<name>A0A7I8XQ96_BURXY</name>
<comment type="similarity">
    <text evidence="1">Belongs to the ZC3H15/TMA46 family.</text>
</comment>
<dbReference type="Pfam" id="PF14608">
    <property type="entry name" value="zf-CCCH_2"/>
    <property type="match status" value="1"/>
</dbReference>
<feature type="zinc finger region" description="C3H1-type" evidence="5">
    <location>
        <begin position="165"/>
        <end position="202"/>
    </location>
</feature>
<evidence type="ECO:0000256" key="3">
    <source>
        <dbReference type="ARBA" id="ARBA00022771"/>
    </source>
</evidence>
<feature type="compositionally biased region" description="Basic and acidic residues" evidence="6">
    <location>
        <begin position="346"/>
        <end position="359"/>
    </location>
</feature>
<accession>A0A7I8XQ96</accession>
<dbReference type="GO" id="GO:0005829">
    <property type="term" value="C:cytosol"/>
    <property type="evidence" value="ECO:0007669"/>
    <property type="project" value="TreeGrafter"/>
</dbReference>
<feature type="region of interest" description="Disordered" evidence="6">
    <location>
        <begin position="133"/>
        <end position="161"/>
    </location>
</feature>
<protein>
    <submittedName>
        <fullName evidence="8">(pine wood nematode) hypothetical protein</fullName>
    </submittedName>
</protein>
<dbReference type="Gene3D" id="6.20.400.10">
    <property type="match status" value="1"/>
</dbReference>
<gene>
    <name evidence="8" type="ORF">BXYJ_LOCUS2501</name>
</gene>
<feature type="region of interest" description="Disordered" evidence="6">
    <location>
        <begin position="42"/>
        <end position="64"/>
    </location>
</feature>
<dbReference type="Proteomes" id="UP000659654">
    <property type="component" value="Unassembled WGS sequence"/>
</dbReference>
<dbReference type="PANTHER" id="PTHR12681:SF0">
    <property type="entry name" value="ZINC FINGER CCCH DOMAIN-CONTAINING PROTEIN 15"/>
    <property type="match status" value="1"/>
</dbReference>
<reference evidence="8" key="1">
    <citation type="submission" date="2020-09" db="EMBL/GenBank/DDBJ databases">
        <authorList>
            <person name="Kikuchi T."/>
        </authorList>
    </citation>
    <scope>NUCLEOTIDE SEQUENCE</scope>
    <source>
        <strain evidence="8">Ka4C1</strain>
    </source>
</reference>
<dbReference type="Proteomes" id="UP000582659">
    <property type="component" value="Unassembled WGS sequence"/>
</dbReference>
<evidence type="ECO:0000256" key="2">
    <source>
        <dbReference type="ARBA" id="ARBA00022723"/>
    </source>
</evidence>
<evidence type="ECO:0000313" key="8">
    <source>
        <dbReference type="EMBL" id="CAD5211583.1"/>
    </source>
</evidence>
<feature type="compositionally biased region" description="Acidic residues" evidence="6">
    <location>
        <begin position="370"/>
        <end position="388"/>
    </location>
</feature>
<feature type="compositionally biased region" description="Basic and acidic residues" evidence="6">
    <location>
        <begin position="143"/>
        <end position="161"/>
    </location>
</feature>
<dbReference type="PROSITE" id="PS50103">
    <property type="entry name" value="ZF_C3H1"/>
    <property type="match status" value="2"/>
</dbReference>
<comment type="caution">
    <text evidence="8">The sequence shown here is derived from an EMBL/GenBank/DDBJ whole genome shotgun (WGS) entry which is preliminary data.</text>
</comment>
<evidence type="ECO:0000256" key="4">
    <source>
        <dbReference type="ARBA" id="ARBA00022833"/>
    </source>
</evidence>
<evidence type="ECO:0000256" key="6">
    <source>
        <dbReference type="SAM" id="MobiDB-lite"/>
    </source>
</evidence>
<dbReference type="InterPro" id="IPR000571">
    <property type="entry name" value="Znf_CCCH"/>
</dbReference>
<keyword evidence="2 5" id="KW-0479">Metal-binding</keyword>
<dbReference type="PANTHER" id="PTHR12681">
    <property type="entry name" value="ZINC FINGER-CONTAINING PROTEIN P48ZNF"/>
    <property type="match status" value="1"/>
</dbReference>
<evidence type="ECO:0000256" key="5">
    <source>
        <dbReference type="PROSITE-ProRule" id="PRU00723"/>
    </source>
</evidence>
<keyword evidence="4 5" id="KW-0862">Zinc</keyword>
<feature type="compositionally biased region" description="Acidic residues" evidence="6">
    <location>
        <begin position="297"/>
        <end position="306"/>
    </location>
</feature>
<dbReference type="Pfam" id="PF16131">
    <property type="entry name" value="Torus"/>
    <property type="match status" value="1"/>
</dbReference>
<dbReference type="AlphaFoldDB" id="A0A7I8XQ96"/>
<dbReference type="InterPro" id="IPR032378">
    <property type="entry name" value="ZC3H15/TMA46_C"/>
</dbReference>
<dbReference type="EMBL" id="CAJFCV020000001">
    <property type="protein sequence ID" value="CAG9088648.1"/>
    <property type="molecule type" value="Genomic_DNA"/>
</dbReference>
<dbReference type="GO" id="GO:0003729">
    <property type="term" value="F:mRNA binding"/>
    <property type="evidence" value="ECO:0007669"/>
    <property type="project" value="TreeGrafter"/>
</dbReference>
<keyword evidence="9" id="KW-1185">Reference proteome</keyword>
<dbReference type="GO" id="GO:0008270">
    <property type="term" value="F:zinc ion binding"/>
    <property type="evidence" value="ECO:0007669"/>
    <property type="project" value="UniProtKB-KW"/>
</dbReference>